<reference evidence="2" key="1">
    <citation type="submission" date="2022-12" db="EMBL/GenBank/DDBJ databases">
        <authorList>
            <person name="Petersen C."/>
        </authorList>
    </citation>
    <scope>NUCLEOTIDE SEQUENCE</scope>
    <source>
        <strain evidence="2">IBT 35673</strain>
    </source>
</reference>
<organism evidence="2 3">
    <name type="scientific">Penicillium brevicompactum</name>
    <dbReference type="NCBI Taxonomy" id="5074"/>
    <lineage>
        <taxon>Eukaryota</taxon>
        <taxon>Fungi</taxon>
        <taxon>Dikarya</taxon>
        <taxon>Ascomycota</taxon>
        <taxon>Pezizomycotina</taxon>
        <taxon>Eurotiomycetes</taxon>
        <taxon>Eurotiomycetidae</taxon>
        <taxon>Eurotiales</taxon>
        <taxon>Aspergillaceae</taxon>
        <taxon>Penicillium</taxon>
    </lineage>
</organism>
<gene>
    <name evidence="2" type="ORF">N7452_000336</name>
</gene>
<name>A0A9W9R092_PENBR</name>
<proteinExistence type="predicted"/>
<comment type="caution">
    <text evidence="2">The sequence shown here is derived from an EMBL/GenBank/DDBJ whole genome shotgun (WGS) entry which is preliminary data.</text>
</comment>
<evidence type="ECO:0000313" key="3">
    <source>
        <dbReference type="Proteomes" id="UP001147695"/>
    </source>
</evidence>
<dbReference type="AlphaFoldDB" id="A0A9W9R092"/>
<feature type="compositionally biased region" description="Polar residues" evidence="1">
    <location>
        <begin position="167"/>
        <end position="176"/>
    </location>
</feature>
<dbReference type="EMBL" id="JAPZBQ010000001">
    <property type="protein sequence ID" value="KAJ5351362.1"/>
    <property type="molecule type" value="Genomic_DNA"/>
</dbReference>
<dbReference type="Proteomes" id="UP001147695">
    <property type="component" value="Unassembled WGS sequence"/>
</dbReference>
<protein>
    <submittedName>
        <fullName evidence="2">Uncharacterized protein</fullName>
    </submittedName>
</protein>
<feature type="region of interest" description="Disordered" evidence="1">
    <location>
        <begin position="151"/>
        <end position="176"/>
    </location>
</feature>
<reference evidence="2" key="2">
    <citation type="journal article" date="2023" name="IMA Fungus">
        <title>Comparative genomic study of the Penicillium genus elucidates a diverse pangenome and 15 lateral gene transfer events.</title>
        <authorList>
            <person name="Petersen C."/>
            <person name="Sorensen T."/>
            <person name="Nielsen M.R."/>
            <person name="Sondergaard T.E."/>
            <person name="Sorensen J.L."/>
            <person name="Fitzpatrick D.A."/>
            <person name="Frisvad J.C."/>
            <person name="Nielsen K.L."/>
        </authorList>
    </citation>
    <scope>NUCLEOTIDE SEQUENCE</scope>
    <source>
        <strain evidence="2">IBT 35673</strain>
    </source>
</reference>
<evidence type="ECO:0000313" key="2">
    <source>
        <dbReference type="EMBL" id="KAJ5351362.1"/>
    </source>
</evidence>
<evidence type="ECO:0000256" key="1">
    <source>
        <dbReference type="SAM" id="MobiDB-lite"/>
    </source>
</evidence>
<accession>A0A9W9R092</accession>
<sequence>MTTAPTEQFTAFNWLEAISGDNGNFDPRTYQVHQAKIPHHLAHSTISNPLFSRAAEREHYTRRIPKDMNREDEIHQKSRLDHWVETTTFFAETIGIESPEEDCMETKSNSSTETYFEALDTALNLEAQPPFPTSAPGMSYQWASHDHIYQGSATPSSPLFKPEEGTQESSEQISDTNSCDNALLPFCQPLRRATSLAASNAVHHTQACEPQWLIPLAGRVITKKARGAIRKLRRKLSGDGHPQDGH</sequence>